<dbReference type="Gene3D" id="3.40.50.720">
    <property type="entry name" value="NAD(P)-binding Rossmann-like Domain"/>
    <property type="match status" value="1"/>
</dbReference>
<accession>A0ABS9KNW4</accession>
<feature type="domain" description="NAD-dependent epimerase/dehydratase" evidence="2">
    <location>
        <begin position="3"/>
        <end position="227"/>
    </location>
</feature>
<comment type="caution">
    <text evidence="3">The sequence shown here is derived from an EMBL/GenBank/DDBJ whole genome shotgun (WGS) entry which is preliminary data.</text>
</comment>
<reference evidence="3" key="1">
    <citation type="submission" date="2022-01" db="EMBL/GenBank/DDBJ databases">
        <authorList>
            <person name="Jo J.-H."/>
            <person name="Im W.-T."/>
        </authorList>
    </citation>
    <scope>NUCLEOTIDE SEQUENCE</scope>
    <source>
        <strain evidence="3">NA20</strain>
    </source>
</reference>
<protein>
    <submittedName>
        <fullName evidence="3">NAD-dependent epimerase/dehydratase family protein</fullName>
    </submittedName>
</protein>
<dbReference type="Pfam" id="PF01370">
    <property type="entry name" value="Epimerase"/>
    <property type="match status" value="1"/>
</dbReference>
<dbReference type="SUPFAM" id="SSF51735">
    <property type="entry name" value="NAD(P)-binding Rossmann-fold domains"/>
    <property type="match status" value="1"/>
</dbReference>
<dbReference type="InterPro" id="IPR001509">
    <property type="entry name" value="Epimerase_deHydtase"/>
</dbReference>
<dbReference type="InterPro" id="IPR036291">
    <property type="entry name" value="NAD(P)-bd_dom_sf"/>
</dbReference>
<evidence type="ECO:0000313" key="4">
    <source>
        <dbReference type="Proteomes" id="UP001165367"/>
    </source>
</evidence>
<sequence length="303" mass="33319">MKILIIGSKGFIGSHAVNYFSQKPDVECWGCDVVTDYTDKRYILIDSTNSDFNAAFEKIDFDFCINCSGAASVPDSLVNPLRDFSLNTYNVGRILEAIRRHRPECRLINLSSAAVYGNPLSIPVSENAPCSPVSPYGLHKQMAESLCSEYAVFFGVKVCSLRIFSAYGPGLKKQLLWDIYQKSKAGVVNLSGTGQETRDFIFVDDIIRCLDIVLEKGDFNASVYNIANGEEVSISRLANLLAKELGFSGELVFSGVNRAGDPLKWRADISRISSLGYTQATSITSGVAKYVSWIKSIAVNEVR</sequence>
<name>A0ABS9KNW4_9BACT</name>
<keyword evidence="4" id="KW-1185">Reference proteome</keyword>
<dbReference type="PANTHER" id="PTHR43000">
    <property type="entry name" value="DTDP-D-GLUCOSE 4,6-DEHYDRATASE-RELATED"/>
    <property type="match status" value="1"/>
</dbReference>
<organism evidence="3 4">
    <name type="scientific">Terrimonas ginsenosidimutans</name>
    <dbReference type="NCBI Taxonomy" id="2908004"/>
    <lineage>
        <taxon>Bacteria</taxon>
        <taxon>Pseudomonadati</taxon>
        <taxon>Bacteroidota</taxon>
        <taxon>Chitinophagia</taxon>
        <taxon>Chitinophagales</taxon>
        <taxon>Chitinophagaceae</taxon>
        <taxon>Terrimonas</taxon>
    </lineage>
</organism>
<evidence type="ECO:0000259" key="2">
    <source>
        <dbReference type="Pfam" id="PF01370"/>
    </source>
</evidence>
<evidence type="ECO:0000313" key="3">
    <source>
        <dbReference type="EMBL" id="MCG2613979.1"/>
    </source>
</evidence>
<evidence type="ECO:0000256" key="1">
    <source>
        <dbReference type="ARBA" id="ARBA00007637"/>
    </source>
</evidence>
<comment type="similarity">
    <text evidence="1">Belongs to the NAD(P)-dependent epimerase/dehydratase family.</text>
</comment>
<proteinExistence type="inferred from homology"/>
<dbReference type="Proteomes" id="UP001165367">
    <property type="component" value="Unassembled WGS sequence"/>
</dbReference>
<dbReference type="RefSeq" id="WP_237869966.1">
    <property type="nucleotide sequence ID" value="NZ_JAKLTR010000003.1"/>
</dbReference>
<dbReference type="EMBL" id="JAKLTR010000003">
    <property type="protein sequence ID" value="MCG2613979.1"/>
    <property type="molecule type" value="Genomic_DNA"/>
</dbReference>
<gene>
    <name evidence="3" type="ORF">LZZ85_06790</name>
</gene>